<name>A0ABQ5KE95_9EUKA</name>
<feature type="compositionally biased region" description="Basic residues" evidence="2">
    <location>
        <begin position="66"/>
        <end position="86"/>
    </location>
</feature>
<dbReference type="Pfam" id="PF12936">
    <property type="entry name" value="Kri1_C"/>
    <property type="match status" value="1"/>
</dbReference>
<dbReference type="PANTHER" id="PTHR14490">
    <property type="entry name" value="ZINC FINGER, ZZ TYPE"/>
    <property type="match status" value="1"/>
</dbReference>
<dbReference type="EMBL" id="BQXS01001626">
    <property type="protein sequence ID" value="GKT30860.1"/>
    <property type="molecule type" value="Genomic_DNA"/>
</dbReference>
<feature type="compositionally biased region" description="Basic and acidic residues" evidence="2">
    <location>
        <begin position="87"/>
        <end position="107"/>
    </location>
</feature>
<dbReference type="Proteomes" id="UP001057375">
    <property type="component" value="Unassembled WGS sequence"/>
</dbReference>
<evidence type="ECO:0000256" key="2">
    <source>
        <dbReference type="SAM" id="MobiDB-lite"/>
    </source>
</evidence>
<evidence type="ECO:0000313" key="4">
    <source>
        <dbReference type="EMBL" id="GKT30860.1"/>
    </source>
</evidence>
<organism evidence="4 5">
    <name type="scientific">Aduncisulcus paluster</name>
    <dbReference type="NCBI Taxonomy" id="2918883"/>
    <lineage>
        <taxon>Eukaryota</taxon>
        <taxon>Metamonada</taxon>
        <taxon>Carpediemonas-like organisms</taxon>
        <taxon>Aduncisulcus</taxon>
    </lineage>
</organism>
<proteinExistence type="inferred from homology"/>
<dbReference type="InterPro" id="IPR024626">
    <property type="entry name" value="Kri1-like_C"/>
</dbReference>
<feature type="compositionally biased region" description="Basic and acidic residues" evidence="2">
    <location>
        <begin position="117"/>
        <end position="137"/>
    </location>
</feature>
<evidence type="ECO:0000256" key="1">
    <source>
        <dbReference type="ARBA" id="ARBA00007473"/>
    </source>
</evidence>
<dbReference type="PANTHER" id="PTHR14490:SF5">
    <property type="entry name" value="PROTEIN KRI1 HOMOLOG"/>
    <property type="match status" value="1"/>
</dbReference>
<gene>
    <name evidence="4" type="ORF">ADUPG1_001732</name>
</gene>
<keyword evidence="5" id="KW-1185">Reference proteome</keyword>
<reference evidence="4" key="1">
    <citation type="submission" date="2022-03" db="EMBL/GenBank/DDBJ databases">
        <title>Draft genome sequence of Aduncisulcus paluster, a free-living microaerophilic Fornicata.</title>
        <authorList>
            <person name="Yuyama I."/>
            <person name="Kume K."/>
            <person name="Tamura T."/>
            <person name="Inagaki Y."/>
            <person name="Hashimoto T."/>
        </authorList>
    </citation>
    <scope>NUCLEOTIDE SEQUENCE</scope>
    <source>
        <strain evidence="4">NY0171</strain>
    </source>
</reference>
<comment type="similarity">
    <text evidence="1">Belongs to the KRI1 family.</text>
</comment>
<feature type="region of interest" description="Disordered" evidence="2">
    <location>
        <begin position="54"/>
        <end position="137"/>
    </location>
</feature>
<comment type="caution">
    <text evidence="4">The sequence shown here is derived from an EMBL/GenBank/DDBJ whole genome shotgun (WGS) entry which is preliminary data.</text>
</comment>
<feature type="domain" description="Kri1-like C-terminal" evidence="3">
    <location>
        <begin position="12"/>
        <end position="77"/>
    </location>
</feature>
<feature type="non-terminal residue" evidence="4">
    <location>
        <position position="1"/>
    </location>
</feature>
<dbReference type="InterPro" id="IPR018034">
    <property type="entry name" value="Kri1"/>
</dbReference>
<evidence type="ECO:0000313" key="5">
    <source>
        <dbReference type="Proteomes" id="UP001057375"/>
    </source>
</evidence>
<feature type="compositionally biased region" description="Basic and acidic residues" evidence="2">
    <location>
        <begin position="54"/>
        <end position="63"/>
    </location>
</feature>
<protein>
    <submittedName>
        <fullName evidence="4">KRR1 interacting protein 1 like protein</fullName>
    </submittedName>
</protein>
<accession>A0ABQ5KE95</accession>
<evidence type="ECO:0000259" key="3">
    <source>
        <dbReference type="Pfam" id="PF12936"/>
    </source>
</evidence>
<sequence>EGLKEIEDEFYNPMQFSYVSVRPDSFGFSEDEILHLDDDELKSVVSIKKLAPFREDGGRDKATQLKIRKWRLTREKKRGPYTRPRRRSPEGEEENPRKPRTREERPPRRVTQLTASGEKESEERASIKQRREREERS</sequence>